<dbReference type="Proteomes" id="UP000000763">
    <property type="component" value="Chromosome 8"/>
</dbReference>
<proteinExistence type="predicted"/>
<reference evidence="4" key="2">
    <citation type="submission" date="2002-06" db="EMBL/GenBank/DDBJ databases">
        <title>Oryza sativa nipponbare(GA3) genomic DNA, chromosome 8, BAC clone:OSJNBa0044E16.</title>
        <authorList>
            <person name="Sasaki T."/>
            <person name="Matsumoto T."/>
            <person name="Katayose Y."/>
        </authorList>
    </citation>
    <scope>NUCLEOTIDE SEQUENCE</scope>
</reference>
<evidence type="ECO:0000313" key="5">
    <source>
        <dbReference type="Proteomes" id="UP000000763"/>
    </source>
</evidence>
<organism evidence="3 5">
    <name type="scientific">Oryza sativa subsp. japonica</name>
    <name type="common">Rice</name>
    <dbReference type="NCBI Taxonomy" id="39947"/>
    <lineage>
        <taxon>Eukaryota</taxon>
        <taxon>Viridiplantae</taxon>
        <taxon>Streptophyta</taxon>
        <taxon>Embryophyta</taxon>
        <taxon>Tracheophyta</taxon>
        <taxon>Spermatophyta</taxon>
        <taxon>Magnoliopsida</taxon>
        <taxon>Liliopsida</taxon>
        <taxon>Poales</taxon>
        <taxon>Poaceae</taxon>
        <taxon>BOP clade</taxon>
        <taxon>Oryzoideae</taxon>
        <taxon>Oryzeae</taxon>
        <taxon>Oryzinae</taxon>
        <taxon>Oryza</taxon>
        <taxon>Oryza sativa</taxon>
    </lineage>
</organism>
<dbReference type="EMBL" id="AP004623">
    <property type="protein sequence ID" value="BAC56004.1"/>
    <property type="molecule type" value="Genomic_DNA"/>
</dbReference>
<protein>
    <submittedName>
        <fullName evidence="3">Uncharacterized protein</fullName>
    </submittedName>
</protein>
<name>Q84ZA2_ORYSJ</name>
<reference evidence="5" key="3">
    <citation type="journal article" date="2005" name="Nature">
        <title>The map-based sequence of the rice genome.</title>
        <authorList>
            <consortium name="International rice genome sequencing project (IRGSP)"/>
            <person name="Matsumoto T."/>
            <person name="Wu J."/>
            <person name="Kanamori H."/>
            <person name="Katayose Y."/>
            <person name="Fujisawa M."/>
            <person name="Namiki N."/>
            <person name="Mizuno H."/>
            <person name="Yamamoto K."/>
            <person name="Antonio B.A."/>
            <person name="Baba T."/>
            <person name="Sakata K."/>
            <person name="Nagamura Y."/>
            <person name="Aoki H."/>
            <person name="Arikawa K."/>
            <person name="Arita K."/>
            <person name="Bito T."/>
            <person name="Chiden Y."/>
            <person name="Fujitsuka N."/>
            <person name="Fukunaka R."/>
            <person name="Hamada M."/>
            <person name="Harada C."/>
            <person name="Hayashi A."/>
            <person name="Hijishita S."/>
            <person name="Honda M."/>
            <person name="Hosokawa S."/>
            <person name="Ichikawa Y."/>
            <person name="Idonuma A."/>
            <person name="Iijima M."/>
            <person name="Ikeda M."/>
            <person name="Ikeno M."/>
            <person name="Ito K."/>
            <person name="Ito S."/>
            <person name="Ito T."/>
            <person name="Ito Y."/>
            <person name="Ito Y."/>
            <person name="Iwabuchi A."/>
            <person name="Kamiya K."/>
            <person name="Karasawa W."/>
            <person name="Kurita K."/>
            <person name="Katagiri S."/>
            <person name="Kikuta A."/>
            <person name="Kobayashi H."/>
            <person name="Kobayashi N."/>
            <person name="Machita K."/>
            <person name="Maehara T."/>
            <person name="Masukawa M."/>
            <person name="Mizubayashi T."/>
            <person name="Mukai Y."/>
            <person name="Nagasaki H."/>
            <person name="Nagata Y."/>
            <person name="Naito S."/>
            <person name="Nakashima M."/>
            <person name="Nakama Y."/>
            <person name="Nakamichi Y."/>
            <person name="Nakamura M."/>
            <person name="Meguro A."/>
            <person name="Negishi M."/>
            <person name="Ohta I."/>
            <person name="Ohta T."/>
            <person name="Okamoto M."/>
            <person name="Ono N."/>
            <person name="Saji S."/>
            <person name="Sakaguchi M."/>
            <person name="Sakai K."/>
            <person name="Shibata M."/>
            <person name="Shimokawa T."/>
            <person name="Song J."/>
            <person name="Takazaki Y."/>
            <person name="Terasawa K."/>
            <person name="Tsugane M."/>
            <person name="Tsuji K."/>
            <person name="Ueda S."/>
            <person name="Waki K."/>
            <person name="Yamagata H."/>
            <person name="Yamamoto M."/>
            <person name="Yamamoto S."/>
            <person name="Yamane H."/>
            <person name="Yoshiki S."/>
            <person name="Yoshihara R."/>
            <person name="Yukawa K."/>
            <person name="Zhong H."/>
            <person name="Yano M."/>
            <person name="Yuan Q."/>
            <person name="Ouyang S."/>
            <person name="Liu J."/>
            <person name="Jones K.M."/>
            <person name="Gansberger K."/>
            <person name="Moffat K."/>
            <person name="Hill J."/>
            <person name="Bera J."/>
            <person name="Fadrosh D."/>
            <person name="Jin S."/>
            <person name="Johri S."/>
            <person name="Kim M."/>
            <person name="Overton L."/>
            <person name="Reardon M."/>
            <person name="Tsitrin T."/>
            <person name="Vuong H."/>
            <person name="Weaver B."/>
            <person name="Ciecko A."/>
            <person name="Tallon L."/>
            <person name="Jackson J."/>
            <person name="Pai G."/>
            <person name="Aken S.V."/>
            <person name="Utterback T."/>
            <person name="Reidmuller S."/>
            <person name="Feldblyum T."/>
            <person name="Hsiao J."/>
            <person name="Zismann V."/>
            <person name="Iobst S."/>
            <person name="de Vazeille A.R."/>
            <person name="Buell C.R."/>
            <person name="Ying K."/>
            <person name="Li Y."/>
            <person name="Lu T."/>
            <person name="Huang Y."/>
            <person name="Zhao Q."/>
            <person name="Feng Q."/>
            <person name="Zhang L."/>
            <person name="Zhu J."/>
            <person name="Weng Q."/>
            <person name="Mu J."/>
            <person name="Lu Y."/>
            <person name="Fan D."/>
            <person name="Liu Y."/>
            <person name="Guan J."/>
            <person name="Zhang Y."/>
            <person name="Yu S."/>
            <person name="Liu X."/>
            <person name="Zhang Y."/>
            <person name="Hong G."/>
            <person name="Han B."/>
            <person name="Choisne N."/>
            <person name="Demange N."/>
            <person name="Orjeda G."/>
            <person name="Samain S."/>
            <person name="Cattolico L."/>
            <person name="Pelletier E."/>
            <person name="Couloux A."/>
            <person name="Segurens B."/>
            <person name="Wincker P."/>
            <person name="D'Hont A."/>
            <person name="Scarpelli C."/>
            <person name="Weissenbach J."/>
            <person name="Salanoubat M."/>
            <person name="Quetier F."/>
            <person name="Yu Y."/>
            <person name="Kim H.R."/>
            <person name="Rambo T."/>
            <person name="Currie J."/>
            <person name="Collura K."/>
            <person name="Luo M."/>
            <person name="Yang T."/>
            <person name="Ammiraju J.S.S."/>
            <person name="Engler F."/>
            <person name="Soderlund C."/>
            <person name="Wing R.A."/>
            <person name="Palmer L.E."/>
            <person name="de la Bastide M."/>
            <person name="Spiegel L."/>
            <person name="Nascimento L."/>
            <person name="Zutavern T."/>
            <person name="O'Shaughnessy A."/>
            <person name="Dike S."/>
            <person name="Dedhia N."/>
            <person name="Preston R."/>
            <person name="Balija V."/>
            <person name="McCombie W.R."/>
            <person name="Chow T."/>
            <person name="Chen H."/>
            <person name="Chung M."/>
            <person name="Chen C."/>
            <person name="Shaw J."/>
            <person name="Wu H."/>
            <person name="Hsiao K."/>
            <person name="Chao Y."/>
            <person name="Chu M."/>
            <person name="Cheng C."/>
            <person name="Hour A."/>
            <person name="Lee P."/>
            <person name="Lin S."/>
            <person name="Lin Y."/>
            <person name="Liou J."/>
            <person name="Liu S."/>
            <person name="Hsing Y."/>
            <person name="Raghuvanshi S."/>
            <person name="Mohanty A."/>
            <person name="Bharti A.K."/>
            <person name="Gaur A."/>
            <person name="Gupta V."/>
            <person name="Kumar D."/>
            <person name="Ravi V."/>
            <person name="Vij S."/>
            <person name="Kapur A."/>
            <person name="Khurana P."/>
            <person name="Khurana P."/>
            <person name="Khurana J.P."/>
            <person name="Tyagi A.K."/>
            <person name="Gaikwad K."/>
            <person name="Singh A."/>
            <person name="Dalal V."/>
            <person name="Srivastava S."/>
            <person name="Dixit A."/>
            <person name="Pal A.K."/>
            <person name="Ghazi I.A."/>
            <person name="Yadav M."/>
            <person name="Pandit A."/>
            <person name="Bhargava A."/>
            <person name="Sureshbabu K."/>
            <person name="Batra K."/>
            <person name="Sharma T.R."/>
            <person name="Mohapatra T."/>
            <person name="Singh N.K."/>
            <person name="Messing J."/>
            <person name="Nelson A.B."/>
            <person name="Fuks G."/>
            <person name="Kavchok S."/>
            <person name="Keizer G."/>
            <person name="Linton E."/>
            <person name="Llaca V."/>
            <person name="Song R."/>
            <person name="Tanyolac B."/>
            <person name="Young S."/>
            <person name="Ho-Il K."/>
            <person name="Hahn J.H."/>
            <person name="Sangsakoo G."/>
            <person name="Vanavichit A."/>
            <person name="de Mattos Luiz.A.T."/>
            <person name="Zimmer P.D."/>
            <person name="Malone G."/>
            <person name="Dellagostin O."/>
            <person name="de Oliveira A.C."/>
            <person name="Bevan M."/>
            <person name="Bancroft I."/>
            <person name="Minx P."/>
            <person name="Cordum H."/>
            <person name="Wilson R."/>
            <person name="Cheng Z."/>
            <person name="Jin W."/>
            <person name="Jiang J."/>
            <person name="Leong S.A."/>
            <person name="Iwama H."/>
            <person name="Gojobori T."/>
            <person name="Itoh T."/>
            <person name="Niimura Y."/>
            <person name="Fujii Y."/>
            <person name="Habara T."/>
            <person name="Sakai H."/>
            <person name="Sato Y."/>
            <person name="Wilson G."/>
            <person name="Kumar K."/>
            <person name="McCouch S."/>
            <person name="Juretic N."/>
            <person name="Hoen D."/>
            <person name="Wright S."/>
            <person name="Bruskiewich R."/>
            <person name="Bureau T."/>
            <person name="Miyao A."/>
            <person name="Hirochika H."/>
            <person name="Nishikawa T."/>
            <person name="Kadowaki K."/>
            <person name="Sugiura M."/>
            <person name="Burr B."/>
            <person name="Sasaki T."/>
        </authorList>
    </citation>
    <scope>NUCLEOTIDE SEQUENCE [LARGE SCALE GENOMIC DNA]</scope>
    <source>
        <strain evidence="5">cv. Nipponbare</strain>
    </source>
</reference>
<accession>Q84ZA2</accession>
<dbReference type="AlphaFoldDB" id="Q84ZA2"/>
<feature type="region of interest" description="Disordered" evidence="1">
    <location>
        <begin position="50"/>
        <end position="77"/>
    </location>
</feature>
<reference evidence="3" key="1">
    <citation type="submission" date="2002-01" db="EMBL/GenBank/DDBJ databases">
        <title>Oryza sativa nipponbare(GA3) genomic DNA, chromosome 8, PAC clone:P0705A05.</title>
        <authorList>
            <person name="Sasaki T."/>
            <person name="Matsumoto T."/>
            <person name="Yamamoto K."/>
        </authorList>
    </citation>
    <scope>NUCLEOTIDE SEQUENCE</scope>
</reference>
<reference evidence="5" key="4">
    <citation type="journal article" date="2008" name="Nucleic Acids Res.">
        <title>The rice annotation project database (RAP-DB): 2008 update.</title>
        <authorList>
            <consortium name="The rice annotation project (RAP)"/>
        </authorList>
    </citation>
    <scope>GENOME REANNOTATION</scope>
    <source>
        <strain evidence="5">cv. Nipponbare</strain>
    </source>
</reference>
<evidence type="ECO:0000313" key="3">
    <source>
        <dbReference type="EMBL" id="BAC56004.1"/>
    </source>
</evidence>
<evidence type="ECO:0000256" key="1">
    <source>
        <dbReference type="SAM" id="MobiDB-lite"/>
    </source>
</evidence>
<keyword evidence="2" id="KW-0732">Signal</keyword>
<evidence type="ECO:0000256" key="2">
    <source>
        <dbReference type="SAM" id="SignalP"/>
    </source>
</evidence>
<sequence>MLLRPLLLLEAIAQAKPSPGATSSSFFPSPCHQPPLHPHRCRPPCHCRRRAPHPHHQPSSHPDGQHGHRLRDHLLPSLPRPSHLGPEPFAAAPPLHHGLLSIATTKLPVATCRRLDSPALPLCQLRPAASAMAQKHFWYIMVTEFIRKRTVYHCSISPESIPRVSYLFYPVGRSCRENSTNNLYITCDNHILSRG</sequence>
<feature type="signal peptide" evidence="2">
    <location>
        <begin position="1"/>
        <end position="17"/>
    </location>
</feature>
<dbReference type="EMBL" id="AP005411">
    <property type="protein sequence ID" value="BAD10324.1"/>
    <property type="molecule type" value="Genomic_DNA"/>
</dbReference>
<gene>
    <name evidence="3" type="primary">P0705A05.126</name>
    <name evidence="4" type="ORF">OSJNBa0044E16.10</name>
</gene>
<evidence type="ECO:0000313" key="4">
    <source>
        <dbReference type="EMBL" id="BAD10324.1"/>
    </source>
</evidence>
<feature type="chain" id="PRO_5010145505" evidence="2">
    <location>
        <begin position="18"/>
        <end position="195"/>
    </location>
</feature>